<proteinExistence type="predicted"/>
<evidence type="ECO:0000256" key="3">
    <source>
        <dbReference type="ARBA" id="ARBA00023015"/>
    </source>
</evidence>
<evidence type="ECO:0000256" key="2">
    <source>
        <dbReference type="ARBA" id="ARBA00022840"/>
    </source>
</evidence>
<dbReference type="PANTHER" id="PTHR32071">
    <property type="entry name" value="TRANSCRIPTIONAL REGULATORY PROTEIN"/>
    <property type="match status" value="1"/>
</dbReference>
<dbReference type="PROSITE" id="PS00688">
    <property type="entry name" value="SIGMA54_INTERACT_3"/>
    <property type="match status" value="1"/>
</dbReference>
<evidence type="ECO:0000313" key="11">
    <source>
        <dbReference type="Proteomes" id="UP001549251"/>
    </source>
</evidence>
<evidence type="ECO:0000259" key="8">
    <source>
        <dbReference type="PROSITE" id="PS50045"/>
    </source>
</evidence>
<reference evidence="10 11" key="1">
    <citation type="submission" date="2024-06" db="EMBL/GenBank/DDBJ databases">
        <title>Sorghum-associated microbial communities from plants grown in Nebraska, USA.</title>
        <authorList>
            <person name="Schachtman D."/>
        </authorList>
    </citation>
    <scope>NUCLEOTIDE SEQUENCE [LARGE SCALE GENOMIC DNA]</scope>
    <source>
        <strain evidence="10 11">1757</strain>
    </source>
</reference>
<dbReference type="Pfam" id="PF00072">
    <property type="entry name" value="Response_reg"/>
    <property type="match status" value="1"/>
</dbReference>
<keyword evidence="6" id="KW-0597">Phosphoprotein</keyword>
<protein>
    <submittedName>
        <fullName evidence="10">DNA-binding NtrC family response regulator</fullName>
    </submittedName>
</protein>
<evidence type="ECO:0000256" key="1">
    <source>
        <dbReference type="ARBA" id="ARBA00022741"/>
    </source>
</evidence>
<evidence type="ECO:0000256" key="5">
    <source>
        <dbReference type="ARBA" id="ARBA00023163"/>
    </source>
</evidence>
<dbReference type="SUPFAM" id="SSF52540">
    <property type="entry name" value="P-loop containing nucleoside triphosphate hydrolases"/>
    <property type="match status" value="1"/>
</dbReference>
<dbReference type="InterPro" id="IPR002078">
    <property type="entry name" value="Sigma_54_int"/>
</dbReference>
<feature type="compositionally biased region" description="Low complexity" evidence="7">
    <location>
        <begin position="421"/>
        <end position="432"/>
    </location>
</feature>
<dbReference type="InterPro" id="IPR058031">
    <property type="entry name" value="AAA_lid_NorR"/>
</dbReference>
<dbReference type="SMART" id="SM00382">
    <property type="entry name" value="AAA"/>
    <property type="match status" value="1"/>
</dbReference>
<accession>A0ABV2PVF7</accession>
<keyword evidence="4 10" id="KW-0238">DNA-binding</keyword>
<dbReference type="Gene3D" id="1.10.8.60">
    <property type="match status" value="1"/>
</dbReference>
<dbReference type="InterPro" id="IPR025943">
    <property type="entry name" value="Sigma_54_int_dom_ATP-bd_2"/>
</dbReference>
<dbReference type="InterPro" id="IPR001789">
    <property type="entry name" value="Sig_transdc_resp-reg_receiver"/>
</dbReference>
<dbReference type="Proteomes" id="UP001549251">
    <property type="component" value="Unassembled WGS sequence"/>
</dbReference>
<feature type="region of interest" description="Disordered" evidence="7">
    <location>
        <begin position="405"/>
        <end position="432"/>
    </location>
</feature>
<dbReference type="Gene3D" id="3.40.50.300">
    <property type="entry name" value="P-loop containing nucleotide triphosphate hydrolases"/>
    <property type="match status" value="1"/>
</dbReference>
<gene>
    <name evidence="10" type="ORF">ABIE04_001057</name>
</gene>
<dbReference type="Gene3D" id="3.40.50.2300">
    <property type="match status" value="1"/>
</dbReference>
<sequence>MTRETNPTVLLADDQADVREALRLLLKSEGIVSVGVDGPAAALEAVRQRDFSCALVDLNYTRDTTSGEEGLVLLDQLRQHAPELPVVVMTAWGNVPLAVDALRRGAGDFIEKPWDNTRLLSIVRTQIALGEGARRQRRLEAENALLRGGSDELIAESPAMRRVMELVARVAPSDANVLVLGENGTGKGVIAQQLHAQSRRAAKALVKVNMGGIAENVFESEMFGHVRGAYTDAKSERIGRFELADGGTLFLDEVGNVPPSQQPKLLRVLEDGEFERLGSSRTQNTDVRLVSATNADLAVEVEAGRFRKDLLYRLNTLEVRLPPLRERSADILPLARSFLERSAARYGRHGLRLAPSAERALLAWRWPGNVRELGHLMERAALLAQHDLISDSALAFGPGAAGGGIRAGHRRHDHRPGRGAPGAARAGAPRRQPAACRRRARHYPPDLVPAHGKIRVARSLVRCRLIPPAAAAACPPSSGACCWVIGWWPCRRCLAWAGCCWPACPSARCAGCWPSRSSCPPR</sequence>
<evidence type="ECO:0000256" key="7">
    <source>
        <dbReference type="SAM" id="MobiDB-lite"/>
    </source>
</evidence>
<evidence type="ECO:0000256" key="6">
    <source>
        <dbReference type="PROSITE-ProRule" id="PRU00169"/>
    </source>
</evidence>
<name>A0ABV2PVF7_9GAMM</name>
<dbReference type="PANTHER" id="PTHR32071:SF86">
    <property type="entry name" value="TWO COMPONENT SIGNAL TRANSDUCTION SYSTEM SIGMA54-DEPENDENT RESPONSE REGULATOR FIS FAMILY"/>
    <property type="match status" value="1"/>
</dbReference>
<feature type="modified residue" description="4-aspartylphosphate" evidence="6">
    <location>
        <position position="57"/>
    </location>
</feature>
<dbReference type="GO" id="GO:0003677">
    <property type="term" value="F:DNA binding"/>
    <property type="evidence" value="ECO:0007669"/>
    <property type="project" value="UniProtKB-KW"/>
</dbReference>
<dbReference type="PROSITE" id="PS50110">
    <property type="entry name" value="RESPONSE_REGULATORY"/>
    <property type="match status" value="1"/>
</dbReference>
<dbReference type="Pfam" id="PF25601">
    <property type="entry name" value="AAA_lid_14"/>
    <property type="match status" value="1"/>
</dbReference>
<dbReference type="Pfam" id="PF00158">
    <property type="entry name" value="Sigma54_activat"/>
    <property type="match status" value="1"/>
</dbReference>
<feature type="compositionally biased region" description="Basic residues" evidence="7">
    <location>
        <begin position="407"/>
        <end position="417"/>
    </location>
</feature>
<dbReference type="SMART" id="SM00448">
    <property type="entry name" value="REC"/>
    <property type="match status" value="1"/>
</dbReference>
<dbReference type="InterPro" id="IPR025944">
    <property type="entry name" value="Sigma_54_int_dom_CS"/>
</dbReference>
<keyword evidence="5" id="KW-0804">Transcription</keyword>
<comment type="caution">
    <text evidence="10">The sequence shown here is derived from an EMBL/GenBank/DDBJ whole genome shotgun (WGS) entry which is preliminary data.</text>
</comment>
<feature type="domain" description="Sigma-54 factor interaction" evidence="8">
    <location>
        <begin position="153"/>
        <end position="382"/>
    </location>
</feature>
<dbReference type="CDD" id="cd00009">
    <property type="entry name" value="AAA"/>
    <property type="match status" value="1"/>
</dbReference>
<dbReference type="InterPro" id="IPR003593">
    <property type="entry name" value="AAA+_ATPase"/>
</dbReference>
<keyword evidence="2" id="KW-0067">ATP-binding</keyword>
<evidence type="ECO:0000256" key="4">
    <source>
        <dbReference type="ARBA" id="ARBA00023125"/>
    </source>
</evidence>
<feature type="domain" description="Response regulatory" evidence="9">
    <location>
        <begin position="8"/>
        <end position="127"/>
    </location>
</feature>
<evidence type="ECO:0000259" key="9">
    <source>
        <dbReference type="PROSITE" id="PS50110"/>
    </source>
</evidence>
<evidence type="ECO:0000313" key="10">
    <source>
        <dbReference type="EMBL" id="MET4568730.1"/>
    </source>
</evidence>
<keyword evidence="11" id="KW-1185">Reference proteome</keyword>
<organism evidence="10 11">
    <name type="scientific">Rhodanobacter soli</name>
    <dbReference type="NCBI Taxonomy" id="590609"/>
    <lineage>
        <taxon>Bacteria</taxon>
        <taxon>Pseudomonadati</taxon>
        <taxon>Pseudomonadota</taxon>
        <taxon>Gammaproteobacteria</taxon>
        <taxon>Lysobacterales</taxon>
        <taxon>Rhodanobacteraceae</taxon>
        <taxon>Rhodanobacter</taxon>
    </lineage>
</organism>
<dbReference type="PROSITE" id="PS00676">
    <property type="entry name" value="SIGMA54_INTERACT_2"/>
    <property type="match status" value="1"/>
</dbReference>
<dbReference type="PROSITE" id="PS50045">
    <property type="entry name" value="SIGMA54_INTERACT_4"/>
    <property type="match status" value="1"/>
</dbReference>
<dbReference type="InterPro" id="IPR011006">
    <property type="entry name" value="CheY-like_superfamily"/>
</dbReference>
<dbReference type="EMBL" id="JBEPSD010000001">
    <property type="protein sequence ID" value="MET4568730.1"/>
    <property type="molecule type" value="Genomic_DNA"/>
</dbReference>
<dbReference type="SUPFAM" id="SSF52172">
    <property type="entry name" value="CheY-like"/>
    <property type="match status" value="1"/>
</dbReference>
<keyword evidence="3" id="KW-0805">Transcription regulation</keyword>
<keyword evidence="1" id="KW-0547">Nucleotide-binding</keyword>
<dbReference type="InterPro" id="IPR027417">
    <property type="entry name" value="P-loop_NTPase"/>
</dbReference>